<dbReference type="EMBL" id="AP023086">
    <property type="protein sequence ID" value="BCD97712.1"/>
    <property type="molecule type" value="Genomic_DNA"/>
</dbReference>
<gene>
    <name evidence="1" type="ORF">MARGE09_P1913</name>
</gene>
<proteinExistence type="predicted"/>
<reference evidence="1 2" key="1">
    <citation type="journal article" date="2022" name="IScience">
        <title>An ultrasensitive nanofiber-based assay for enzymatic hydrolysis and deep-sea microbial degradation of cellulose.</title>
        <authorList>
            <person name="Tsudome M."/>
            <person name="Tachioka M."/>
            <person name="Miyazaki M."/>
            <person name="Uchimura K."/>
            <person name="Tsuda M."/>
            <person name="Takaki Y."/>
            <person name="Deguchi S."/>
        </authorList>
    </citation>
    <scope>NUCLEOTIDE SEQUENCE [LARGE SCALE GENOMIC DNA]</scope>
    <source>
        <strain evidence="1 2">GE09</strain>
    </source>
</reference>
<organism evidence="1 2">
    <name type="scientific">Marinagarivorans cellulosilyticus</name>
    <dbReference type="NCBI Taxonomy" id="2721545"/>
    <lineage>
        <taxon>Bacteria</taxon>
        <taxon>Pseudomonadati</taxon>
        <taxon>Pseudomonadota</taxon>
        <taxon>Gammaproteobacteria</taxon>
        <taxon>Cellvibrionales</taxon>
        <taxon>Cellvibrionaceae</taxon>
        <taxon>Marinagarivorans</taxon>
    </lineage>
</organism>
<sequence length="257" mass="29246">MFRKILSLFDGNRSSSNNETQELSIKPSEASNSYSASGFEDITEGLQFSPTFLFRTPSEILKANGMCVDAEENIPEFLKDQQHGVWLPKVNSKYLFDDRNDVGASDAYGADRDDYIKFVSEIKDLYSLSTNIFERVKLIDDFKKEHPQLKYIEDKLLQYYSNYVSIIDILMLDVSYSFEDVVIFHYRDEGYLKQIFDVNARIEKSLIASGYKAAEDVALLTKKQLVDLDGVGSKSADNILEKSELVKSIVNFNIAAI</sequence>
<dbReference type="Proteomes" id="UP001320119">
    <property type="component" value="Chromosome"/>
</dbReference>
<protein>
    <recommendedName>
        <fullName evidence="3">Helix-hairpin-helix domain-containing protein</fullName>
    </recommendedName>
</protein>
<evidence type="ECO:0000313" key="2">
    <source>
        <dbReference type="Proteomes" id="UP001320119"/>
    </source>
</evidence>
<accession>A0AAN2BK81</accession>
<evidence type="ECO:0000313" key="1">
    <source>
        <dbReference type="EMBL" id="BCD97712.1"/>
    </source>
</evidence>
<dbReference type="KEGG" id="marq:MARGE09_P1913"/>
<dbReference type="SUPFAM" id="SSF47794">
    <property type="entry name" value="Rad51 N-terminal domain-like"/>
    <property type="match status" value="1"/>
</dbReference>
<dbReference type="GO" id="GO:0000166">
    <property type="term" value="F:nucleotide binding"/>
    <property type="evidence" value="ECO:0007669"/>
    <property type="project" value="InterPro"/>
</dbReference>
<dbReference type="AlphaFoldDB" id="A0AAN2BK81"/>
<dbReference type="Gene3D" id="1.10.150.20">
    <property type="entry name" value="5' to 3' exonuclease, C-terminal subdomain"/>
    <property type="match status" value="1"/>
</dbReference>
<dbReference type="RefSeq" id="WP_236987186.1">
    <property type="nucleotide sequence ID" value="NZ_AP023086.1"/>
</dbReference>
<name>A0AAN2BK81_9GAMM</name>
<dbReference type="InterPro" id="IPR010995">
    <property type="entry name" value="DNA_repair_Rad51/TF_NusA_a-hlx"/>
</dbReference>
<keyword evidence="2" id="KW-1185">Reference proteome</keyword>
<evidence type="ECO:0008006" key="3">
    <source>
        <dbReference type="Google" id="ProtNLM"/>
    </source>
</evidence>